<feature type="transmembrane region" description="Helical" evidence="1">
    <location>
        <begin position="57"/>
        <end position="83"/>
    </location>
</feature>
<reference evidence="3" key="1">
    <citation type="submission" date="2019-11" db="EMBL/GenBank/DDBJ databases">
        <authorList>
            <person name="Feng L."/>
        </authorList>
    </citation>
    <scope>NUCLEOTIDE SEQUENCE</scope>
    <source>
        <strain evidence="3">CnexileLFYP112</strain>
    </source>
</reference>
<feature type="transmembrane region" description="Helical" evidence="1">
    <location>
        <begin position="26"/>
        <end position="45"/>
    </location>
</feature>
<accession>A0A6N2S9L0</accession>
<evidence type="ECO:0000259" key="2">
    <source>
        <dbReference type="Pfam" id="PF03703"/>
    </source>
</evidence>
<dbReference type="EMBL" id="CACRTG010000002">
    <property type="protein sequence ID" value="VYS89594.1"/>
    <property type="molecule type" value="Genomic_DNA"/>
</dbReference>
<dbReference type="InterPro" id="IPR005182">
    <property type="entry name" value="YdbS-like_PH"/>
</dbReference>
<protein>
    <submittedName>
        <fullName evidence="3">Bacterial membrane flanked domain protein</fullName>
    </submittedName>
</protein>
<gene>
    <name evidence="3" type="ORF">CNLFYP112_01217</name>
</gene>
<keyword evidence="1" id="KW-1133">Transmembrane helix</keyword>
<keyword evidence="1" id="KW-0812">Transmembrane</keyword>
<dbReference type="Pfam" id="PF03703">
    <property type="entry name" value="bPH_2"/>
    <property type="match status" value="1"/>
</dbReference>
<feature type="domain" description="YdbS-like PH" evidence="2">
    <location>
        <begin position="86"/>
        <end position="142"/>
    </location>
</feature>
<proteinExistence type="predicted"/>
<sequence length="198" mass="22928">MVEELKSMVGLEETILYEGKPDKKCFIFESIFNPLMPFAIVWAIFDMSFLRMSMGGMSFVIIPFLLLHMMPVWIYLAGVVFAVRKYKNTYYIVTDHAVYVSGGIFTMNLETKTFAELSRVNLHRGIFDQIFHVGDVLITTNQFTRKGMPAVIGINSISEYSKVFQLVKKLQKDIYSDIMYPNDLRPEENHGYKTKYRG</sequence>
<dbReference type="AlphaFoldDB" id="A0A6N2S9L0"/>
<keyword evidence="1" id="KW-0472">Membrane</keyword>
<organism evidence="3">
    <name type="scientific">[Clostridium] nexile</name>
    <dbReference type="NCBI Taxonomy" id="29361"/>
    <lineage>
        <taxon>Bacteria</taxon>
        <taxon>Bacillati</taxon>
        <taxon>Bacillota</taxon>
        <taxon>Clostridia</taxon>
        <taxon>Lachnospirales</taxon>
        <taxon>Lachnospiraceae</taxon>
        <taxon>Tyzzerella</taxon>
    </lineage>
</organism>
<name>A0A6N2S9L0_9FIRM</name>
<evidence type="ECO:0000256" key="1">
    <source>
        <dbReference type="SAM" id="Phobius"/>
    </source>
</evidence>
<evidence type="ECO:0000313" key="3">
    <source>
        <dbReference type="EMBL" id="VYS89594.1"/>
    </source>
</evidence>